<proteinExistence type="predicted"/>
<gene>
    <name evidence="4" type="ORF">ALP8811_02147</name>
</gene>
<dbReference type="SUPFAM" id="SSF47240">
    <property type="entry name" value="Ferritin-like"/>
    <property type="match status" value="1"/>
</dbReference>
<evidence type="ECO:0000313" key="5">
    <source>
        <dbReference type="Proteomes" id="UP000244911"/>
    </source>
</evidence>
<sequence>MIKTGILSAVAVAACLAMPLQAATKTLSPEAEAALLEALNDEYHAQAFYAALVDEYGANTPFTNIMEAEAKHAEKLIALLEKYGVEVPENGYLDGSLPLAPIPPTLADAYATGVRGEIDNIAMYEESLLPDVVGYKDITRVFTSLKTASETQHLPTFERCSAGDCQTVASNSGSGAGKQTGKVAKGTSSQKGKGQKERQRKGQGKQKGRGNS</sequence>
<dbReference type="CDD" id="cd01048">
    <property type="entry name" value="Ferritin_like_AB2"/>
    <property type="match status" value="1"/>
</dbReference>
<feature type="region of interest" description="Disordered" evidence="1">
    <location>
        <begin position="168"/>
        <end position="212"/>
    </location>
</feature>
<accession>A0A2R8AMN6</accession>
<dbReference type="PROSITE" id="PS51257">
    <property type="entry name" value="PROKAR_LIPOPROTEIN"/>
    <property type="match status" value="1"/>
</dbReference>
<dbReference type="Gene3D" id="1.20.1260.10">
    <property type="match status" value="1"/>
</dbReference>
<evidence type="ECO:0000313" key="4">
    <source>
        <dbReference type="EMBL" id="SPF77124.1"/>
    </source>
</evidence>
<name>A0A2R8AMN6_9RHOB</name>
<protein>
    <recommendedName>
        <fullName evidence="3">DUF2202 domain-containing protein</fullName>
    </recommendedName>
</protein>
<organism evidence="4 5">
    <name type="scientific">Aliiroseovarius pelagivivens</name>
    <dbReference type="NCBI Taxonomy" id="1639690"/>
    <lineage>
        <taxon>Bacteria</taxon>
        <taxon>Pseudomonadati</taxon>
        <taxon>Pseudomonadota</taxon>
        <taxon>Alphaproteobacteria</taxon>
        <taxon>Rhodobacterales</taxon>
        <taxon>Paracoccaceae</taxon>
        <taxon>Aliiroseovarius</taxon>
    </lineage>
</organism>
<evidence type="ECO:0000256" key="2">
    <source>
        <dbReference type="SAM" id="SignalP"/>
    </source>
</evidence>
<keyword evidence="5" id="KW-1185">Reference proteome</keyword>
<dbReference type="InterPro" id="IPR012347">
    <property type="entry name" value="Ferritin-like"/>
</dbReference>
<dbReference type="EMBL" id="OMOI01000001">
    <property type="protein sequence ID" value="SPF77124.1"/>
    <property type="molecule type" value="Genomic_DNA"/>
</dbReference>
<feature type="chain" id="PRO_5015341119" description="DUF2202 domain-containing protein" evidence="2">
    <location>
        <begin position="23"/>
        <end position="212"/>
    </location>
</feature>
<dbReference type="Proteomes" id="UP000244911">
    <property type="component" value="Unassembled WGS sequence"/>
</dbReference>
<keyword evidence="2" id="KW-0732">Signal</keyword>
<dbReference type="Pfam" id="PF09968">
    <property type="entry name" value="DUF2202"/>
    <property type="match status" value="1"/>
</dbReference>
<dbReference type="AlphaFoldDB" id="A0A2R8AMN6"/>
<dbReference type="InterPro" id="IPR009078">
    <property type="entry name" value="Ferritin-like_SF"/>
</dbReference>
<evidence type="ECO:0000259" key="3">
    <source>
        <dbReference type="Pfam" id="PF09968"/>
    </source>
</evidence>
<evidence type="ECO:0000256" key="1">
    <source>
        <dbReference type="SAM" id="MobiDB-lite"/>
    </source>
</evidence>
<feature type="domain" description="DUF2202" evidence="3">
    <location>
        <begin position="38"/>
        <end position="157"/>
    </location>
</feature>
<feature type="signal peptide" evidence="2">
    <location>
        <begin position="1"/>
        <end position="22"/>
    </location>
</feature>
<dbReference type="InterPro" id="IPR019243">
    <property type="entry name" value="DUF2202"/>
</dbReference>
<feature type="compositionally biased region" description="Basic residues" evidence="1">
    <location>
        <begin position="198"/>
        <end position="212"/>
    </location>
</feature>
<reference evidence="5" key="1">
    <citation type="submission" date="2018-03" db="EMBL/GenBank/DDBJ databases">
        <authorList>
            <person name="Rodrigo-Torres L."/>
            <person name="Arahal R. D."/>
            <person name="Lucena T."/>
        </authorList>
    </citation>
    <scope>NUCLEOTIDE SEQUENCE [LARGE SCALE GENOMIC DNA]</scope>
    <source>
        <strain evidence="5">CECT 8811</strain>
    </source>
</reference>